<dbReference type="Proteomes" id="UP000499080">
    <property type="component" value="Unassembled WGS sequence"/>
</dbReference>
<accession>A0A4Y2T042</accession>
<organism evidence="1 2">
    <name type="scientific">Araneus ventricosus</name>
    <name type="common">Orbweaver spider</name>
    <name type="synonym">Epeira ventricosa</name>
    <dbReference type="NCBI Taxonomy" id="182803"/>
    <lineage>
        <taxon>Eukaryota</taxon>
        <taxon>Metazoa</taxon>
        <taxon>Ecdysozoa</taxon>
        <taxon>Arthropoda</taxon>
        <taxon>Chelicerata</taxon>
        <taxon>Arachnida</taxon>
        <taxon>Araneae</taxon>
        <taxon>Araneomorphae</taxon>
        <taxon>Entelegynae</taxon>
        <taxon>Araneoidea</taxon>
        <taxon>Araneidae</taxon>
        <taxon>Araneus</taxon>
    </lineage>
</organism>
<evidence type="ECO:0000313" key="2">
    <source>
        <dbReference type="Proteomes" id="UP000499080"/>
    </source>
</evidence>
<gene>
    <name evidence="1" type="ORF">AVEN_119338_1</name>
</gene>
<sequence>MGMTPAIKERRSSDALSLCTEHPVLSPPSPLVSRIIPSLSSSFSYRMVGCSGFGGKVPVFDFCFVSEYNCSACTSFSLFGVIAFTSTPIDRPPDSQPEGEFGLKFDIDPRFWW</sequence>
<dbReference type="AlphaFoldDB" id="A0A4Y2T042"/>
<comment type="caution">
    <text evidence="1">The sequence shown here is derived from an EMBL/GenBank/DDBJ whole genome shotgun (WGS) entry which is preliminary data.</text>
</comment>
<name>A0A4Y2T042_ARAVE</name>
<evidence type="ECO:0000313" key="1">
    <source>
        <dbReference type="EMBL" id="GBN93962.1"/>
    </source>
</evidence>
<proteinExistence type="predicted"/>
<dbReference type="EMBL" id="BGPR01025227">
    <property type="protein sequence ID" value="GBN93962.1"/>
    <property type="molecule type" value="Genomic_DNA"/>
</dbReference>
<protein>
    <submittedName>
        <fullName evidence="1">Uncharacterized protein</fullName>
    </submittedName>
</protein>
<keyword evidence="2" id="KW-1185">Reference proteome</keyword>
<reference evidence="1 2" key="1">
    <citation type="journal article" date="2019" name="Sci. Rep.">
        <title>Orb-weaving spider Araneus ventricosus genome elucidates the spidroin gene catalogue.</title>
        <authorList>
            <person name="Kono N."/>
            <person name="Nakamura H."/>
            <person name="Ohtoshi R."/>
            <person name="Moran D.A.P."/>
            <person name="Shinohara A."/>
            <person name="Yoshida Y."/>
            <person name="Fujiwara M."/>
            <person name="Mori M."/>
            <person name="Tomita M."/>
            <person name="Arakawa K."/>
        </authorList>
    </citation>
    <scope>NUCLEOTIDE SEQUENCE [LARGE SCALE GENOMIC DNA]</scope>
</reference>